<reference evidence="3" key="1">
    <citation type="submission" date="2021-06" db="EMBL/GenBank/DDBJ databases">
        <authorList>
            <person name="Kallberg Y."/>
            <person name="Tangrot J."/>
            <person name="Rosling A."/>
        </authorList>
    </citation>
    <scope>NUCLEOTIDE SEQUENCE</scope>
    <source>
        <strain evidence="3">FL130A</strain>
    </source>
</reference>
<evidence type="ECO:0000256" key="2">
    <source>
        <dbReference type="SAM" id="SignalP"/>
    </source>
</evidence>
<feature type="chain" id="PRO_5040393235" evidence="2">
    <location>
        <begin position="25"/>
        <end position="291"/>
    </location>
</feature>
<dbReference type="PANTHER" id="PTHR36182">
    <property type="entry name" value="PROTEIN, PUTATIVE (AFU_ORTHOLOGUE AFUA_6G10930)-RELATED"/>
    <property type="match status" value="1"/>
</dbReference>
<protein>
    <submittedName>
        <fullName evidence="3">5129_t:CDS:1</fullName>
    </submittedName>
</protein>
<feature type="compositionally biased region" description="Low complexity" evidence="1">
    <location>
        <begin position="249"/>
        <end position="259"/>
    </location>
</feature>
<feature type="region of interest" description="Disordered" evidence="1">
    <location>
        <begin position="212"/>
        <end position="291"/>
    </location>
</feature>
<dbReference type="Gene3D" id="2.70.50.70">
    <property type="match status" value="1"/>
</dbReference>
<gene>
    <name evidence="3" type="ORF">ALEPTO_LOCUS6724</name>
</gene>
<organism evidence="3 4">
    <name type="scientific">Ambispora leptoticha</name>
    <dbReference type="NCBI Taxonomy" id="144679"/>
    <lineage>
        <taxon>Eukaryota</taxon>
        <taxon>Fungi</taxon>
        <taxon>Fungi incertae sedis</taxon>
        <taxon>Mucoromycota</taxon>
        <taxon>Glomeromycotina</taxon>
        <taxon>Glomeromycetes</taxon>
        <taxon>Archaeosporales</taxon>
        <taxon>Ambisporaceae</taxon>
        <taxon>Ambispora</taxon>
    </lineage>
</organism>
<comment type="caution">
    <text evidence="3">The sequence shown here is derived from an EMBL/GenBank/DDBJ whole genome shotgun (WGS) entry which is preliminary data.</text>
</comment>
<feature type="signal peptide" evidence="2">
    <location>
        <begin position="1"/>
        <end position="24"/>
    </location>
</feature>
<dbReference type="AlphaFoldDB" id="A0A9N9BM11"/>
<evidence type="ECO:0000313" key="4">
    <source>
        <dbReference type="Proteomes" id="UP000789508"/>
    </source>
</evidence>
<dbReference type="EMBL" id="CAJVPS010002459">
    <property type="protein sequence ID" value="CAG8569026.1"/>
    <property type="molecule type" value="Genomic_DNA"/>
</dbReference>
<name>A0A9N9BM11_9GLOM</name>
<keyword evidence="2" id="KW-0732">Signal</keyword>
<evidence type="ECO:0000313" key="3">
    <source>
        <dbReference type="EMBL" id="CAG8569026.1"/>
    </source>
</evidence>
<feature type="compositionally biased region" description="Basic residues" evidence="1">
    <location>
        <begin position="270"/>
        <end position="291"/>
    </location>
</feature>
<accession>A0A9N9BM11</accession>
<evidence type="ECO:0000256" key="1">
    <source>
        <dbReference type="SAM" id="MobiDB-lite"/>
    </source>
</evidence>
<dbReference type="Proteomes" id="UP000789508">
    <property type="component" value="Unassembled WGS sequence"/>
</dbReference>
<proteinExistence type="predicted"/>
<dbReference type="OrthoDB" id="2342176at2759"/>
<sequence length="291" mass="31436">MTFISYIAFSIVCVIILLSDGVLAHSSMKYPLPRGHPLNPQAPKKDYACITAPLNGGPDCPKKPFPCGGYPVDTKVTQVFHAGEVINVKFYNPNFPGKLTPADTKRDQARHNGGLCEFSLSYDGGKSYTVIATYHRTCPDIFFDWKVKIPEAAPSCDTRGKCIFSWSWIDANGNREFYQNCADVKIVGNATKPLPVIDITRANLPPEFKKIITPVGDPSNTDNAKGSGPLPSDVSANLALHIGSSGNGKSNPTSSAPKPSNKKPKDGKKNNGHKKSKKSSKSSKKGKNKSN</sequence>
<dbReference type="PANTHER" id="PTHR36182:SF1">
    <property type="entry name" value="PROTEIN, PUTATIVE (AFU_ORTHOLOGUE AFUA_6G10930)-RELATED"/>
    <property type="match status" value="1"/>
</dbReference>
<keyword evidence="4" id="KW-1185">Reference proteome</keyword>